<protein>
    <submittedName>
        <fullName evidence="2">Uncharacterized protein</fullName>
    </submittedName>
</protein>
<proteinExistence type="predicted"/>
<feature type="compositionally biased region" description="Basic residues" evidence="1">
    <location>
        <begin position="1"/>
        <end position="11"/>
    </location>
</feature>
<feature type="region of interest" description="Disordered" evidence="1">
    <location>
        <begin position="1"/>
        <end position="39"/>
    </location>
</feature>
<dbReference type="AlphaFoldDB" id="A0A232LS70"/>
<comment type="caution">
    <text evidence="2">The sequence shown here is derived from an EMBL/GenBank/DDBJ whole genome shotgun (WGS) entry which is preliminary data.</text>
</comment>
<sequence length="39" mass="4156">ARGRAKQRPKGHPSSVQNNTNSGPTPRSRYPADSDNPGP</sequence>
<feature type="non-terminal residue" evidence="2">
    <location>
        <position position="1"/>
    </location>
</feature>
<keyword evidence="3" id="KW-1185">Reference proteome</keyword>
<reference evidence="2 3" key="1">
    <citation type="journal article" date="2015" name="Environ. Microbiol.">
        <title>Metagenome sequence of Elaphomyces granulatus from sporocarp tissue reveals Ascomycota ectomycorrhizal fingerprints of genome expansion and a Proteobacteria-rich microbiome.</title>
        <authorList>
            <person name="Quandt C.A."/>
            <person name="Kohler A."/>
            <person name="Hesse C.N."/>
            <person name="Sharpton T.J."/>
            <person name="Martin F."/>
            <person name="Spatafora J.W."/>
        </authorList>
    </citation>
    <scope>NUCLEOTIDE SEQUENCE [LARGE SCALE GENOMIC DNA]</scope>
    <source>
        <strain evidence="2 3">OSC145934</strain>
    </source>
</reference>
<dbReference type="Proteomes" id="UP000243515">
    <property type="component" value="Unassembled WGS sequence"/>
</dbReference>
<name>A0A232LS70_9EURO</name>
<evidence type="ECO:0000313" key="3">
    <source>
        <dbReference type="Proteomes" id="UP000243515"/>
    </source>
</evidence>
<organism evidence="2 3">
    <name type="scientific">Elaphomyces granulatus</name>
    <dbReference type="NCBI Taxonomy" id="519963"/>
    <lineage>
        <taxon>Eukaryota</taxon>
        <taxon>Fungi</taxon>
        <taxon>Dikarya</taxon>
        <taxon>Ascomycota</taxon>
        <taxon>Pezizomycotina</taxon>
        <taxon>Eurotiomycetes</taxon>
        <taxon>Eurotiomycetidae</taxon>
        <taxon>Eurotiales</taxon>
        <taxon>Elaphomycetaceae</taxon>
        <taxon>Elaphomyces</taxon>
    </lineage>
</organism>
<evidence type="ECO:0000256" key="1">
    <source>
        <dbReference type="SAM" id="MobiDB-lite"/>
    </source>
</evidence>
<gene>
    <name evidence="2" type="ORF">Egran_05225</name>
</gene>
<evidence type="ECO:0000313" key="2">
    <source>
        <dbReference type="EMBL" id="OXV07010.1"/>
    </source>
</evidence>
<accession>A0A232LS70</accession>
<feature type="compositionally biased region" description="Polar residues" evidence="1">
    <location>
        <begin position="14"/>
        <end position="25"/>
    </location>
</feature>
<dbReference type="EMBL" id="NPHW01005195">
    <property type="protein sequence ID" value="OXV07010.1"/>
    <property type="molecule type" value="Genomic_DNA"/>
</dbReference>